<evidence type="ECO:0000313" key="2">
    <source>
        <dbReference type="Proteomes" id="UP000499080"/>
    </source>
</evidence>
<dbReference type="EMBL" id="BGPR01049191">
    <property type="protein sequence ID" value="GBO26167.1"/>
    <property type="molecule type" value="Genomic_DNA"/>
</dbReference>
<sequence length="144" mass="16099">SACKHGKEEQWDHNGVGRPTYEVNPKVTLKPPGFPRELTIFVSGHGPFTVYLRRIASVTYALLRQLTLIKDWVCAFLGAGHFEIHLNNRHLPLPFMLAVLQTPGILTPSIDGLLTAFHYRLSYTDCTVGNIPKQVAFVLTSVFP</sequence>
<proteinExistence type="predicted"/>
<name>A0A4Y2VR19_ARAVE</name>
<gene>
    <name evidence="1" type="ORF">AVEN_115885_1</name>
</gene>
<keyword evidence="2" id="KW-1185">Reference proteome</keyword>
<reference evidence="1 2" key="1">
    <citation type="journal article" date="2019" name="Sci. Rep.">
        <title>Orb-weaving spider Araneus ventricosus genome elucidates the spidroin gene catalogue.</title>
        <authorList>
            <person name="Kono N."/>
            <person name="Nakamura H."/>
            <person name="Ohtoshi R."/>
            <person name="Moran D.A.P."/>
            <person name="Shinohara A."/>
            <person name="Yoshida Y."/>
            <person name="Fujiwara M."/>
            <person name="Mori M."/>
            <person name="Tomita M."/>
            <person name="Arakawa K."/>
        </authorList>
    </citation>
    <scope>NUCLEOTIDE SEQUENCE [LARGE SCALE GENOMIC DNA]</scope>
</reference>
<dbReference type="AlphaFoldDB" id="A0A4Y2VR19"/>
<dbReference type="OrthoDB" id="8058917at2759"/>
<dbReference type="Proteomes" id="UP000499080">
    <property type="component" value="Unassembled WGS sequence"/>
</dbReference>
<comment type="caution">
    <text evidence="1">The sequence shown here is derived from an EMBL/GenBank/DDBJ whole genome shotgun (WGS) entry which is preliminary data.</text>
</comment>
<organism evidence="1 2">
    <name type="scientific">Araneus ventricosus</name>
    <name type="common">Orbweaver spider</name>
    <name type="synonym">Epeira ventricosa</name>
    <dbReference type="NCBI Taxonomy" id="182803"/>
    <lineage>
        <taxon>Eukaryota</taxon>
        <taxon>Metazoa</taxon>
        <taxon>Ecdysozoa</taxon>
        <taxon>Arthropoda</taxon>
        <taxon>Chelicerata</taxon>
        <taxon>Arachnida</taxon>
        <taxon>Araneae</taxon>
        <taxon>Araneomorphae</taxon>
        <taxon>Entelegynae</taxon>
        <taxon>Araneoidea</taxon>
        <taxon>Araneidae</taxon>
        <taxon>Araneus</taxon>
    </lineage>
</organism>
<protein>
    <submittedName>
        <fullName evidence="1">Uncharacterized protein</fullName>
    </submittedName>
</protein>
<accession>A0A4Y2VR19</accession>
<feature type="non-terminal residue" evidence="1">
    <location>
        <position position="1"/>
    </location>
</feature>
<evidence type="ECO:0000313" key="1">
    <source>
        <dbReference type="EMBL" id="GBO26167.1"/>
    </source>
</evidence>